<keyword evidence="2" id="KW-1185">Reference proteome</keyword>
<reference evidence="2" key="1">
    <citation type="journal article" date="2019" name="Int. J. Syst. Evol. Microbiol.">
        <title>The Global Catalogue of Microorganisms (GCM) 10K type strain sequencing project: providing services to taxonomists for standard genome sequencing and annotation.</title>
        <authorList>
            <consortium name="The Broad Institute Genomics Platform"/>
            <consortium name="The Broad Institute Genome Sequencing Center for Infectious Disease"/>
            <person name="Wu L."/>
            <person name="Ma J."/>
        </authorList>
    </citation>
    <scope>NUCLEOTIDE SEQUENCE [LARGE SCALE GENOMIC DNA]</scope>
    <source>
        <strain evidence="2">KCTC 52487</strain>
    </source>
</reference>
<dbReference type="EMBL" id="JBHRSV010000008">
    <property type="protein sequence ID" value="MFC2925769.1"/>
    <property type="molecule type" value="Genomic_DNA"/>
</dbReference>
<name>A0ABV6ZWE6_9PROT</name>
<protein>
    <submittedName>
        <fullName evidence="1">ADP-ribosylglycohydrolase family protein</fullName>
    </submittedName>
</protein>
<organism evidence="1 2">
    <name type="scientific">Hyphobacterium vulgare</name>
    <dbReference type="NCBI Taxonomy" id="1736751"/>
    <lineage>
        <taxon>Bacteria</taxon>
        <taxon>Pseudomonadati</taxon>
        <taxon>Pseudomonadota</taxon>
        <taxon>Alphaproteobacteria</taxon>
        <taxon>Maricaulales</taxon>
        <taxon>Maricaulaceae</taxon>
        <taxon>Hyphobacterium</taxon>
    </lineage>
</organism>
<comment type="caution">
    <text evidence="1">The sequence shown here is derived from an EMBL/GenBank/DDBJ whole genome shotgun (WGS) entry which is preliminary data.</text>
</comment>
<dbReference type="SUPFAM" id="SSF101478">
    <property type="entry name" value="ADP-ribosylglycohydrolase"/>
    <property type="match status" value="1"/>
</dbReference>
<dbReference type="Gene3D" id="1.10.4080.10">
    <property type="entry name" value="ADP-ribosylation/Crystallin J1"/>
    <property type="match status" value="1"/>
</dbReference>
<dbReference type="RefSeq" id="WP_343165485.1">
    <property type="nucleotide sequence ID" value="NZ_JBHRSV010000008.1"/>
</dbReference>
<accession>A0ABV6ZWE6</accession>
<dbReference type="Proteomes" id="UP001595379">
    <property type="component" value="Unassembled WGS sequence"/>
</dbReference>
<proteinExistence type="predicted"/>
<dbReference type="Pfam" id="PF03747">
    <property type="entry name" value="ADP_ribosyl_GH"/>
    <property type="match status" value="1"/>
</dbReference>
<gene>
    <name evidence="1" type="ORF">ACFOOR_06595</name>
</gene>
<dbReference type="PANTHER" id="PTHR16222:SF12">
    <property type="entry name" value="ADP-RIBOSYLGLYCOHYDROLASE-RELATED"/>
    <property type="match status" value="1"/>
</dbReference>
<evidence type="ECO:0000313" key="2">
    <source>
        <dbReference type="Proteomes" id="UP001595379"/>
    </source>
</evidence>
<dbReference type="InterPro" id="IPR005502">
    <property type="entry name" value="Ribosyl_crysJ1"/>
</dbReference>
<dbReference type="InterPro" id="IPR036705">
    <property type="entry name" value="Ribosyl_crysJ1_sf"/>
</dbReference>
<dbReference type="PANTHER" id="PTHR16222">
    <property type="entry name" value="ADP-RIBOSYLGLYCOHYDROLASE"/>
    <property type="match status" value="1"/>
</dbReference>
<dbReference type="InterPro" id="IPR050792">
    <property type="entry name" value="ADP-ribosylglycohydrolase"/>
</dbReference>
<sequence>MIGAVFGDIVGSTYEHSRIKTTDFELFTPRSRFTDDTVCTAAIAEALATDGDFAGALRRFVCRYPKRGYGGMFERWAHDPSAGPYGSWGNGAAMRVSPVAYVARDEAELLRLARATAEVTHDHPEGLAGAEAVALAVWWMRQGETRETIRQEIEDRFGYDMSRSADDIRTDYGFEVAAARSVPEAIICGLEGESLEHSVRLAVSLGGDADTQASIAGAIAGAVKVTASETAAVHRRVFGWVRRVIA</sequence>
<evidence type="ECO:0000313" key="1">
    <source>
        <dbReference type="EMBL" id="MFC2925769.1"/>
    </source>
</evidence>